<evidence type="ECO:0000313" key="2">
    <source>
        <dbReference type="Proteomes" id="UP000526307"/>
    </source>
</evidence>
<evidence type="ECO:0000313" key="1">
    <source>
        <dbReference type="EMBL" id="NWO23160.1"/>
    </source>
</evidence>
<dbReference type="AlphaFoldDB" id="A0A7Y8VR73"/>
<comment type="caution">
    <text evidence="1">The sequence shown here is derived from an EMBL/GenBank/DDBJ whole genome shotgun (WGS) entry which is preliminary data.</text>
</comment>
<organism evidence="1 2">
    <name type="scientific">Mogibacterium timidum</name>
    <dbReference type="NCBI Taxonomy" id="35519"/>
    <lineage>
        <taxon>Bacteria</taxon>
        <taxon>Bacillati</taxon>
        <taxon>Bacillota</taxon>
        <taxon>Clostridia</taxon>
        <taxon>Peptostreptococcales</taxon>
        <taxon>Anaerovoracaceae</taxon>
        <taxon>Mogibacterium</taxon>
    </lineage>
</organism>
<proteinExistence type="predicted"/>
<dbReference type="Proteomes" id="UP000526307">
    <property type="component" value="Unassembled WGS sequence"/>
</dbReference>
<accession>A0A7Y8VR73</accession>
<gene>
    <name evidence="1" type="ORF">HW270_03570</name>
</gene>
<protein>
    <submittedName>
        <fullName evidence="1">Uncharacterized protein</fullName>
    </submittedName>
</protein>
<keyword evidence="2" id="KW-1185">Reference proteome</keyword>
<name>A0A7Y8VR73_9FIRM</name>
<dbReference type="RefSeq" id="WP_178978347.1">
    <property type="nucleotide sequence ID" value="NZ_JABXYR010000001.1"/>
</dbReference>
<dbReference type="EMBL" id="JABXYR010000001">
    <property type="protein sequence ID" value="NWO23160.1"/>
    <property type="molecule type" value="Genomic_DNA"/>
</dbReference>
<reference evidence="1 2" key="1">
    <citation type="submission" date="2020-06" db="EMBL/GenBank/DDBJ databases">
        <title>Mogibacterium timidum strain W9173 genomic sequence.</title>
        <authorList>
            <person name="Wade W.G."/>
            <person name="Johnston C.D."/>
            <person name="Chen T."/>
            <person name="Dewhirst F.E."/>
        </authorList>
    </citation>
    <scope>NUCLEOTIDE SEQUENCE [LARGE SCALE GENOMIC DNA]</scope>
    <source>
        <strain evidence="1 2">W9173</strain>
    </source>
</reference>
<sequence>MNIKKSCFIPVCADVIYENGAKVKTSFRTNLDPMLVRTAPELHVLLKETCSKLKKARNLPKYSYPQEVFTASIGAKLSNCGVDYRIKRDDAVFIRRLDSQIESGKTLFGGGLLLSKKAAAEKAAAEKKIPDDTIAWELSDRERDLVNSLK</sequence>